<gene>
    <name evidence="10" type="ORF">HH308_20275</name>
</gene>
<keyword evidence="3" id="KW-0479">Metal-binding</keyword>
<accession>A0A848KZH4</accession>
<evidence type="ECO:0000313" key="10">
    <source>
        <dbReference type="EMBL" id="NMO03557.1"/>
    </source>
</evidence>
<evidence type="ECO:0000259" key="9">
    <source>
        <dbReference type="Pfam" id="PF24877"/>
    </source>
</evidence>
<proteinExistence type="inferred from homology"/>
<organism evidence="10 11">
    <name type="scientific">Gordonia asplenii</name>
    <dbReference type="NCBI Taxonomy" id="2725283"/>
    <lineage>
        <taxon>Bacteria</taxon>
        <taxon>Bacillati</taxon>
        <taxon>Actinomycetota</taxon>
        <taxon>Actinomycetes</taxon>
        <taxon>Mycobacteriales</taxon>
        <taxon>Gordoniaceae</taxon>
        <taxon>Gordonia</taxon>
    </lineage>
</organism>
<reference evidence="10 11" key="1">
    <citation type="submission" date="2020-04" db="EMBL/GenBank/DDBJ databases">
        <title>Gordonia sp. nov. TBRC 11910.</title>
        <authorList>
            <person name="Suriyachadkun C."/>
        </authorList>
    </citation>
    <scope>NUCLEOTIDE SEQUENCE [LARGE SCALE GENOMIC DNA]</scope>
    <source>
        <strain evidence="10 11">TBRC 11910</strain>
    </source>
</reference>
<dbReference type="GO" id="GO:0009082">
    <property type="term" value="P:branched-chain amino acid biosynthetic process"/>
    <property type="evidence" value="ECO:0007669"/>
    <property type="project" value="UniProtKB-KW"/>
</dbReference>
<dbReference type="NCBIfam" id="NF004784">
    <property type="entry name" value="PRK06131.1"/>
    <property type="match status" value="1"/>
</dbReference>
<keyword evidence="5" id="KW-0411">Iron-sulfur</keyword>
<name>A0A848KZH4_9ACTN</name>
<dbReference type="InterPro" id="IPR020558">
    <property type="entry name" value="DiOHA_6PGluconate_deHydtase_CS"/>
</dbReference>
<evidence type="ECO:0000256" key="2">
    <source>
        <dbReference type="ARBA" id="ARBA00022714"/>
    </source>
</evidence>
<feature type="domain" description="Dihydroxy-acid/6-phosphogluconate dehydratase C-terminal" evidence="9">
    <location>
        <begin position="361"/>
        <end position="552"/>
    </location>
</feature>
<keyword evidence="7" id="KW-0028">Amino-acid biosynthesis</keyword>
<dbReference type="GO" id="GO:0051537">
    <property type="term" value="F:2 iron, 2 sulfur cluster binding"/>
    <property type="evidence" value="ECO:0007669"/>
    <property type="project" value="UniProtKB-KW"/>
</dbReference>
<dbReference type="PANTHER" id="PTHR43183:SF1">
    <property type="entry name" value="HYPOTHETICAL DIHYDROXY-ACID DEHYDRATASE (EUROFUNG)-RELATED"/>
    <property type="match status" value="1"/>
</dbReference>
<feature type="domain" description="Dihydroxy-acid/6-phosphogluconate dehydratase N-terminal" evidence="8">
    <location>
        <begin position="42"/>
        <end position="341"/>
    </location>
</feature>
<dbReference type="InterPro" id="IPR056740">
    <property type="entry name" value="ILV_EDD_C"/>
</dbReference>
<dbReference type="InterPro" id="IPR037237">
    <property type="entry name" value="IlvD/EDD_N"/>
</dbReference>
<dbReference type="PROSITE" id="PS00886">
    <property type="entry name" value="ILVD_EDD_1"/>
    <property type="match status" value="1"/>
</dbReference>
<evidence type="ECO:0000259" key="8">
    <source>
        <dbReference type="Pfam" id="PF00920"/>
    </source>
</evidence>
<dbReference type="InterPro" id="IPR042096">
    <property type="entry name" value="Dihydro-acid_dehy_C"/>
</dbReference>
<evidence type="ECO:0000256" key="1">
    <source>
        <dbReference type="ARBA" id="ARBA00006486"/>
    </source>
</evidence>
<keyword evidence="6" id="KW-0456">Lyase</keyword>
<dbReference type="SUPFAM" id="SSF143975">
    <property type="entry name" value="IlvD/EDD N-terminal domain-like"/>
    <property type="match status" value="1"/>
</dbReference>
<sequence>MSQEGIVRSGGELFADRGPDGLITRGFLRGAGRSSAAVGAAPVIGIANTWSELNPCNGGLRELAEQVKRGVIAAGGLPLEFPTISLAEAFVRPSSMYLRNLLAMDTEEMIVGSPIDGVVLLGGCDKTIPAQLMGALSAGKPALALAAGPRPLSRWRGEEMAVEQLWPLIDERRAGRLSDDDWSALEACLSCGVGTCNVMGTATTMAVVAEVLGMALPGTALLPASSAARAAAAEETGRAIVERARAGLVPADVVTESALHNAFRAICAVGGSTNAVLHLTAMAGRLGLSLPAERLQNLSDTTPLVADVKPSGTRFLHDFQSDGAVPALMGALAGLADLDQLSGADRPWRDDVVARPDTARCLRSPDDPAGPASSLTMLRGSLAPSGALLKRSAASKHLLAHRGPAVVFDGVEDLHRRIDDPTLGIGESSVLVLRGVGPVGGPGMPEVGHLPIPTALLNRGVTDMVRVSDARMSGTATGTVVLHVAPESAVGGPLGVVRDGDLIELDVAANRIDLLVDARELHSRTTTFTAKAAARGYERLYLAHVGQADTGCDFDFLRGVPQ</sequence>
<evidence type="ECO:0000313" key="11">
    <source>
        <dbReference type="Proteomes" id="UP000550729"/>
    </source>
</evidence>
<dbReference type="GO" id="GO:0046872">
    <property type="term" value="F:metal ion binding"/>
    <property type="evidence" value="ECO:0007669"/>
    <property type="project" value="UniProtKB-KW"/>
</dbReference>
<dbReference type="RefSeq" id="WP_170196062.1">
    <property type="nucleotide sequence ID" value="NZ_JABBNB010000024.1"/>
</dbReference>
<keyword evidence="7" id="KW-0100">Branched-chain amino acid biosynthesis</keyword>
<dbReference type="GO" id="GO:0016836">
    <property type="term" value="F:hydro-lyase activity"/>
    <property type="evidence" value="ECO:0007669"/>
    <property type="project" value="UniProtKB-ARBA"/>
</dbReference>
<evidence type="ECO:0000256" key="4">
    <source>
        <dbReference type="ARBA" id="ARBA00023004"/>
    </source>
</evidence>
<dbReference type="Pfam" id="PF24877">
    <property type="entry name" value="ILV_EDD_C"/>
    <property type="match status" value="1"/>
</dbReference>
<keyword evidence="4" id="KW-0408">Iron</keyword>
<dbReference type="InterPro" id="IPR052352">
    <property type="entry name" value="Sugar_Degrad_Dehydratases"/>
</dbReference>
<dbReference type="InterPro" id="IPR000581">
    <property type="entry name" value="ILV_EDD_N"/>
</dbReference>
<comment type="similarity">
    <text evidence="1">Belongs to the IlvD/Edd family.</text>
</comment>
<keyword evidence="11" id="KW-1185">Reference proteome</keyword>
<dbReference type="Proteomes" id="UP000550729">
    <property type="component" value="Unassembled WGS sequence"/>
</dbReference>
<comment type="caution">
    <text evidence="10">The sequence shown here is derived from an EMBL/GenBank/DDBJ whole genome shotgun (WGS) entry which is preliminary data.</text>
</comment>
<evidence type="ECO:0000256" key="7">
    <source>
        <dbReference type="ARBA" id="ARBA00023304"/>
    </source>
</evidence>
<dbReference type="Gene3D" id="3.50.30.80">
    <property type="entry name" value="IlvD/EDD C-terminal domain-like"/>
    <property type="match status" value="1"/>
</dbReference>
<dbReference type="Pfam" id="PF00920">
    <property type="entry name" value="ILVD_EDD_N"/>
    <property type="match status" value="1"/>
</dbReference>
<evidence type="ECO:0000256" key="6">
    <source>
        <dbReference type="ARBA" id="ARBA00023239"/>
    </source>
</evidence>
<evidence type="ECO:0000256" key="5">
    <source>
        <dbReference type="ARBA" id="ARBA00023014"/>
    </source>
</evidence>
<dbReference type="SUPFAM" id="SSF52016">
    <property type="entry name" value="LeuD/IlvD-like"/>
    <property type="match status" value="1"/>
</dbReference>
<dbReference type="PANTHER" id="PTHR43183">
    <property type="entry name" value="HYPOTHETICAL DIHYDROXYACID DEHYDRATASE (EUROFUNG)-RELATED"/>
    <property type="match status" value="1"/>
</dbReference>
<protein>
    <submittedName>
        <fullName evidence="10">Dihydroxy-acid dehydratase</fullName>
    </submittedName>
</protein>
<keyword evidence="2" id="KW-0001">2Fe-2S</keyword>
<evidence type="ECO:0000256" key="3">
    <source>
        <dbReference type="ARBA" id="ARBA00022723"/>
    </source>
</evidence>
<dbReference type="EMBL" id="JABBNB010000024">
    <property type="protein sequence ID" value="NMO03557.1"/>
    <property type="molecule type" value="Genomic_DNA"/>
</dbReference>
<dbReference type="AlphaFoldDB" id="A0A848KZH4"/>